<dbReference type="InterPro" id="IPR011701">
    <property type="entry name" value="MFS"/>
</dbReference>
<reference evidence="8" key="1">
    <citation type="journal article" date="2020" name="Stud. Mycol.">
        <title>101 Dothideomycetes genomes: a test case for predicting lifestyles and emergence of pathogens.</title>
        <authorList>
            <person name="Haridas S."/>
            <person name="Albert R."/>
            <person name="Binder M."/>
            <person name="Bloem J."/>
            <person name="Labutti K."/>
            <person name="Salamov A."/>
            <person name="Andreopoulos B."/>
            <person name="Baker S."/>
            <person name="Barry K."/>
            <person name="Bills G."/>
            <person name="Bluhm B."/>
            <person name="Cannon C."/>
            <person name="Castanera R."/>
            <person name="Culley D."/>
            <person name="Daum C."/>
            <person name="Ezra D."/>
            <person name="Gonzalez J."/>
            <person name="Henrissat B."/>
            <person name="Kuo A."/>
            <person name="Liang C."/>
            <person name="Lipzen A."/>
            <person name="Lutzoni F."/>
            <person name="Magnuson J."/>
            <person name="Mondo S."/>
            <person name="Nolan M."/>
            <person name="Ohm R."/>
            <person name="Pangilinan J."/>
            <person name="Park H.-J."/>
            <person name="Ramirez L."/>
            <person name="Alfaro M."/>
            <person name="Sun H."/>
            <person name="Tritt A."/>
            <person name="Yoshinaga Y."/>
            <person name="Zwiers L.-H."/>
            <person name="Turgeon B."/>
            <person name="Goodwin S."/>
            <person name="Spatafora J."/>
            <person name="Crous P."/>
            <person name="Grigoriev I."/>
        </authorList>
    </citation>
    <scope>NUCLEOTIDE SEQUENCE</scope>
    <source>
        <strain evidence="8">CBS 122681</strain>
    </source>
</reference>
<dbReference type="GO" id="GO:0005886">
    <property type="term" value="C:plasma membrane"/>
    <property type="evidence" value="ECO:0007669"/>
    <property type="project" value="TreeGrafter"/>
</dbReference>
<feature type="transmembrane region" description="Helical" evidence="6">
    <location>
        <begin position="349"/>
        <end position="368"/>
    </location>
</feature>
<dbReference type="PANTHER" id="PTHR23502">
    <property type="entry name" value="MAJOR FACILITATOR SUPERFAMILY"/>
    <property type="match status" value="1"/>
</dbReference>
<feature type="domain" description="Major facilitator superfamily (MFS) profile" evidence="7">
    <location>
        <begin position="78"/>
        <end position="511"/>
    </location>
</feature>
<feature type="transmembrane region" description="Helical" evidence="6">
    <location>
        <begin position="454"/>
        <end position="475"/>
    </location>
</feature>
<dbReference type="OrthoDB" id="5403280at2759"/>
<evidence type="ECO:0000256" key="6">
    <source>
        <dbReference type="SAM" id="Phobius"/>
    </source>
</evidence>
<evidence type="ECO:0000259" key="7">
    <source>
        <dbReference type="PROSITE" id="PS50850"/>
    </source>
</evidence>
<feature type="transmembrane region" description="Helical" evidence="6">
    <location>
        <begin position="235"/>
        <end position="256"/>
    </location>
</feature>
<dbReference type="EMBL" id="MU004302">
    <property type="protein sequence ID" value="KAF2660124.1"/>
    <property type="molecule type" value="Genomic_DNA"/>
</dbReference>
<dbReference type="Proteomes" id="UP000799324">
    <property type="component" value="Unassembled WGS sequence"/>
</dbReference>
<gene>
    <name evidence="8" type="ORF">K491DRAFT_110686</name>
</gene>
<feature type="transmembrane region" description="Helical" evidence="6">
    <location>
        <begin position="209"/>
        <end position="229"/>
    </location>
</feature>
<feature type="transmembrane region" description="Helical" evidence="6">
    <location>
        <begin position="176"/>
        <end position="197"/>
    </location>
</feature>
<comment type="subcellular location">
    <subcellularLocation>
        <location evidence="1">Membrane</location>
        <topology evidence="1">Multi-pass membrane protein</topology>
    </subcellularLocation>
</comment>
<accession>A0A6A6TNE8</accession>
<evidence type="ECO:0000256" key="2">
    <source>
        <dbReference type="ARBA" id="ARBA00008335"/>
    </source>
</evidence>
<dbReference type="PROSITE" id="PS50850">
    <property type="entry name" value="MFS"/>
    <property type="match status" value="1"/>
</dbReference>
<feature type="transmembrane region" description="Helical" evidence="6">
    <location>
        <begin position="487"/>
        <end position="506"/>
    </location>
</feature>
<evidence type="ECO:0000313" key="9">
    <source>
        <dbReference type="Proteomes" id="UP000799324"/>
    </source>
</evidence>
<dbReference type="AlphaFoldDB" id="A0A6A6TNE8"/>
<sequence>MVSSMKDYSPTSPFASQSSWKLDEAGHSNYSLHQYNGNYDDVLDLIRAERASRNFIDFNGPQDRSNPFNWPISKKWRVTLLVCFMTLAVQINGTEMTSAAEHINESFRVSDEKFPHSYWPVLSWNLGGAAAPMLALPLMERFGVRWSYFSIYVFLIIFLIPQALAQNFATLIVTRIITGACSGVLANVTSSVVSDIWREGRSKSFATSLWIWSLLAGLSTGPVLGSVTLKYVSWRWIFLSEIILYSALLPILFLALPEVRSDVILTQNAKRIRAKTGKPVYARTEKSHTSFSAILADTLVRPARMLITEPVVLFFGFWSAFCIGTAFMFTQSIVQVYGGLYEWGYFPTGIVQIAVVVGEAVGLLASIYQDELYFRSGDKNHEIPGKPIPEARLYLSIPGSFVGLTGGLFFYAWTSEPTLPWYLPTIGLGFVGFGMFTVVTAVTGYILDCYAKYTGSAIAGVAFLENIFAAFLPLATQSLYRDLGFSWASSLLGFLALALSFIPLVLQAKGKTIRAKSKFIALAGYEET</sequence>
<dbReference type="Gene3D" id="1.20.1250.20">
    <property type="entry name" value="MFS general substrate transporter like domains"/>
    <property type="match status" value="1"/>
</dbReference>
<dbReference type="GO" id="GO:0022857">
    <property type="term" value="F:transmembrane transporter activity"/>
    <property type="evidence" value="ECO:0007669"/>
    <property type="project" value="InterPro"/>
</dbReference>
<feature type="transmembrane region" description="Helical" evidence="6">
    <location>
        <begin position="393"/>
        <end position="413"/>
    </location>
</feature>
<dbReference type="InterPro" id="IPR020846">
    <property type="entry name" value="MFS_dom"/>
</dbReference>
<name>A0A6A6TNE8_9PLEO</name>
<evidence type="ECO:0000313" key="8">
    <source>
        <dbReference type="EMBL" id="KAF2660124.1"/>
    </source>
</evidence>
<evidence type="ECO:0000256" key="5">
    <source>
        <dbReference type="ARBA" id="ARBA00023136"/>
    </source>
</evidence>
<comment type="similarity">
    <text evidence="2">Belongs to the major facilitator superfamily.</text>
</comment>
<evidence type="ECO:0000256" key="4">
    <source>
        <dbReference type="ARBA" id="ARBA00022989"/>
    </source>
</evidence>
<keyword evidence="4 6" id="KW-1133">Transmembrane helix</keyword>
<evidence type="ECO:0000256" key="1">
    <source>
        <dbReference type="ARBA" id="ARBA00004141"/>
    </source>
</evidence>
<feature type="transmembrane region" description="Helical" evidence="6">
    <location>
        <begin position="425"/>
        <end position="447"/>
    </location>
</feature>
<organism evidence="8 9">
    <name type="scientific">Lophiostoma macrostomum CBS 122681</name>
    <dbReference type="NCBI Taxonomy" id="1314788"/>
    <lineage>
        <taxon>Eukaryota</taxon>
        <taxon>Fungi</taxon>
        <taxon>Dikarya</taxon>
        <taxon>Ascomycota</taxon>
        <taxon>Pezizomycotina</taxon>
        <taxon>Dothideomycetes</taxon>
        <taxon>Pleosporomycetidae</taxon>
        <taxon>Pleosporales</taxon>
        <taxon>Lophiostomataceae</taxon>
        <taxon>Lophiostoma</taxon>
    </lineage>
</organism>
<dbReference type="Pfam" id="PF07690">
    <property type="entry name" value="MFS_1"/>
    <property type="match status" value="1"/>
</dbReference>
<feature type="transmembrane region" description="Helical" evidence="6">
    <location>
        <begin position="146"/>
        <end position="164"/>
    </location>
</feature>
<dbReference type="FunFam" id="1.20.1250.20:FF:000082">
    <property type="entry name" value="MFS multidrug transporter, putative"/>
    <property type="match status" value="1"/>
</dbReference>
<dbReference type="SUPFAM" id="SSF103473">
    <property type="entry name" value="MFS general substrate transporter"/>
    <property type="match status" value="1"/>
</dbReference>
<proteinExistence type="inferred from homology"/>
<feature type="transmembrane region" description="Helical" evidence="6">
    <location>
        <begin position="311"/>
        <end position="329"/>
    </location>
</feature>
<dbReference type="PANTHER" id="PTHR23502:SF52">
    <property type="entry name" value="MULTIDRUG TRANSPORTER, PUTATIVE (AFU_ORTHOLOGUE AFUA_2G17730)-RELATED"/>
    <property type="match status" value="1"/>
</dbReference>
<evidence type="ECO:0000256" key="3">
    <source>
        <dbReference type="ARBA" id="ARBA00022692"/>
    </source>
</evidence>
<keyword evidence="3 6" id="KW-0812">Transmembrane</keyword>
<protein>
    <submittedName>
        <fullName evidence="8">MFS general substrate transporter</fullName>
    </submittedName>
</protein>
<dbReference type="InterPro" id="IPR036259">
    <property type="entry name" value="MFS_trans_sf"/>
</dbReference>
<keyword evidence="9" id="KW-1185">Reference proteome</keyword>
<keyword evidence="5 6" id="KW-0472">Membrane</keyword>